<feature type="domain" description="Homeobox" evidence="12">
    <location>
        <begin position="158"/>
        <end position="221"/>
    </location>
</feature>
<keyword evidence="4 9" id="KW-0863">Zinc-finger</keyword>
<keyword evidence="7 10" id="KW-0371">Homeobox</keyword>
<dbReference type="InterPro" id="IPR001356">
    <property type="entry name" value="HD"/>
</dbReference>
<dbReference type="GO" id="GO:0000981">
    <property type="term" value="F:DNA-binding transcription factor activity, RNA polymerase II-specific"/>
    <property type="evidence" value="ECO:0007669"/>
    <property type="project" value="InterPro"/>
</dbReference>
<evidence type="ECO:0000256" key="8">
    <source>
        <dbReference type="ARBA" id="ARBA00023242"/>
    </source>
</evidence>
<keyword evidence="8 10" id="KW-0539">Nucleus</keyword>
<keyword evidence="15" id="KW-1185">Reference proteome</keyword>
<gene>
    <name evidence="14" type="ORF">PV04_04988</name>
</gene>
<dbReference type="AlphaFoldDB" id="A0A0D2FLX4"/>
<feature type="domain" description="C2H2-type" evidence="13">
    <location>
        <begin position="554"/>
        <end position="582"/>
    </location>
</feature>
<dbReference type="InterPro" id="IPR036236">
    <property type="entry name" value="Znf_C2H2_sf"/>
</dbReference>
<dbReference type="GO" id="GO:0000978">
    <property type="term" value="F:RNA polymerase II cis-regulatory region sequence-specific DNA binding"/>
    <property type="evidence" value="ECO:0007669"/>
    <property type="project" value="InterPro"/>
</dbReference>
<dbReference type="GO" id="GO:0008270">
    <property type="term" value="F:zinc ion binding"/>
    <property type="evidence" value="ECO:0007669"/>
    <property type="project" value="UniProtKB-KW"/>
</dbReference>
<dbReference type="GO" id="GO:0005634">
    <property type="term" value="C:nucleus"/>
    <property type="evidence" value="ECO:0007669"/>
    <property type="project" value="UniProtKB-SubCell"/>
</dbReference>
<keyword evidence="3" id="KW-0677">Repeat</keyword>
<evidence type="ECO:0000259" key="12">
    <source>
        <dbReference type="PROSITE" id="PS50071"/>
    </source>
</evidence>
<comment type="subcellular location">
    <subcellularLocation>
        <location evidence="1 10">Nucleus</location>
    </subcellularLocation>
</comment>
<dbReference type="SUPFAM" id="SSF57667">
    <property type="entry name" value="beta-beta-alpha zinc fingers"/>
    <property type="match status" value="1"/>
</dbReference>
<evidence type="ECO:0008006" key="16">
    <source>
        <dbReference type="Google" id="ProtNLM"/>
    </source>
</evidence>
<name>A0A0D2FLX4_9EURO</name>
<protein>
    <recommendedName>
        <fullName evidence="16">Homeobox domain-containing protein</fullName>
    </recommendedName>
</protein>
<feature type="region of interest" description="Disordered" evidence="11">
    <location>
        <begin position="500"/>
        <end position="519"/>
    </location>
</feature>
<evidence type="ECO:0000256" key="9">
    <source>
        <dbReference type="PROSITE-ProRule" id="PRU00042"/>
    </source>
</evidence>
<reference evidence="14 15" key="1">
    <citation type="submission" date="2015-01" db="EMBL/GenBank/DDBJ databases">
        <title>The Genome Sequence of Capronia semiimmersa CBS27337.</title>
        <authorList>
            <consortium name="The Broad Institute Genomics Platform"/>
            <person name="Cuomo C."/>
            <person name="de Hoog S."/>
            <person name="Gorbushina A."/>
            <person name="Stielow B."/>
            <person name="Teixiera M."/>
            <person name="Abouelleil A."/>
            <person name="Chapman S.B."/>
            <person name="Priest M."/>
            <person name="Young S.K."/>
            <person name="Wortman J."/>
            <person name="Nusbaum C."/>
            <person name="Birren B."/>
        </authorList>
    </citation>
    <scope>NUCLEOTIDE SEQUENCE [LARGE SCALE GENOMIC DNA]</scope>
    <source>
        <strain evidence="14 15">CBS 27337</strain>
    </source>
</reference>
<dbReference type="SUPFAM" id="SSF46689">
    <property type="entry name" value="Homeodomain-like"/>
    <property type="match status" value="1"/>
</dbReference>
<organism evidence="14 15">
    <name type="scientific">Phialophora macrospora</name>
    <dbReference type="NCBI Taxonomy" id="1851006"/>
    <lineage>
        <taxon>Eukaryota</taxon>
        <taxon>Fungi</taxon>
        <taxon>Dikarya</taxon>
        <taxon>Ascomycota</taxon>
        <taxon>Pezizomycotina</taxon>
        <taxon>Eurotiomycetes</taxon>
        <taxon>Chaetothyriomycetidae</taxon>
        <taxon>Chaetothyriales</taxon>
        <taxon>Herpotrichiellaceae</taxon>
        <taxon>Phialophora</taxon>
    </lineage>
</organism>
<evidence type="ECO:0000259" key="13">
    <source>
        <dbReference type="PROSITE" id="PS50157"/>
    </source>
</evidence>
<dbReference type="InterPro" id="IPR013087">
    <property type="entry name" value="Znf_C2H2_type"/>
</dbReference>
<feature type="DNA-binding region" description="Homeobox" evidence="10">
    <location>
        <begin position="160"/>
        <end position="222"/>
    </location>
</feature>
<dbReference type="Gene3D" id="1.10.10.60">
    <property type="entry name" value="Homeodomain-like"/>
    <property type="match status" value="1"/>
</dbReference>
<feature type="domain" description="C2H2-type" evidence="13">
    <location>
        <begin position="526"/>
        <end position="553"/>
    </location>
</feature>
<dbReference type="PROSITE" id="PS00028">
    <property type="entry name" value="ZINC_FINGER_C2H2_1"/>
    <property type="match status" value="3"/>
</dbReference>
<accession>A0A0D2FLX4</accession>
<evidence type="ECO:0000256" key="5">
    <source>
        <dbReference type="ARBA" id="ARBA00022833"/>
    </source>
</evidence>
<feature type="region of interest" description="Disordered" evidence="11">
    <location>
        <begin position="574"/>
        <end position="641"/>
    </location>
</feature>
<dbReference type="InterPro" id="IPR009057">
    <property type="entry name" value="Homeodomain-like_sf"/>
</dbReference>
<sequence>MNTNAASSWTRRDNVLLNLGSEANGSFDKSPATVGDVGVFNHAAGAYVNGVRHGSFNQFPSTYVSVAQQSHSPGFQRPAEHNICDDDVLMPDIDVFLIDAIDQQDDLLTQLTFDDCPVPGPTPPGLWLSEPQNIFSHTKRSRPASSASHETGSSKRGKKAVAKKPAFTQFQTGVLEDWLSRNLADPFPSAKTKASLADSTGLSIRQVERWFARTRQRKLVRLTLDQAGSVCGEDVMAIDQVSPRQGPGLRHYLLLEHTSNHNDIRMLGTACHSLTGTRTDKARSLDGFTKRRSLLRDVRALRPTWCEASTSAASLKRPNSCPPPSNLVGLLNLFLSRSCGAQSATNGKYSLQVGLPSHPGSHWSIPKSNSRNSSHGETPHVEPMLYLQDWGIERWLELLPTEPGGFDILDVNEPTRELSPEREAAEVSGEKRAPTGCGDCDAPMGLVSPEPADPVTSLDAHGRCAELVGWDKLPLLESSVAHNRDAEAGASFTLSEQLHHGDIGSKHHGGIASSHAPPSLYKARPHVCSTCMRSFARIEHLKRHERSHSKEKPFHCPDCRRSFARRDLLLRHQQKLHSSTTPAAQPSLGRRKSVGAVNRSQQQRNLGESAGATLRRSASTQNFSPYPAASPPPSFPLMSPQPLWSNPGIGVQPYQSLGTEDQGFSWLNSATSTQHEVGSPYHYAQSYGGSSGAASVASCSSYMAFGPRKGRRVAYGGTSPGVASTSPPTDAWDWVRPSTPSKTPAFDLSGHPLVTPDTQPAFDAAAYYSCHEKALADVFPDYNVPVDTDTYEPGDAECPEVSAANAHVQSSGDSAFQCTFCGRAFNKKYAWQRHEEALHAPPRVWVCEPSAFLYGEIISDGCPFCWPSPHLTLCYHHSEECWERPEKDRTYFRKDAFVQHLRLMHQYFHPVRRVETYSGREVDVPSAHLICPFCDTANATWQERVEHVAEHFKKGERLPNSRWNRTENQQ</sequence>
<dbReference type="InterPro" id="IPR051059">
    <property type="entry name" value="VerF-like"/>
</dbReference>
<dbReference type="STRING" id="5601.A0A0D2FLX4"/>
<dbReference type="SMART" id="SM00389">
    <property type="entry name" value="HOX"/>
    <property type="match status" value="1"/>
</dbReference>
<feature type="region of interest" description="Disordered" evidence="11">
    <location>
        <begin position="137"/>
        <end position="162"/>
    </location>
</feature>
<dbReference type="FunFam" id="3.30.160.60:FF:000065">
    <property type="entry name" value="B-cell CLL/lymphoma 6, member B"/>
    <property type="match status" value="1"/>
</dbReference>
<dbReference type="HOGENOM" id="CLU_012878_0_0_1"/>
<dbReference type="PROSITE" id="PS50157">
    <property type="entry name" value="ZINC_FINGER_C2H2_2"/>
    <property type="match status" value="3"/>
</dbReference>
<dbReference type="PANTHER" id="PTHR40626:SF13">
    <property type="entry name" value="RESPIRATION FACTOR 2-RELATED"/>
    <property type="match status" value="1"/>
</dbReference>
<dbReference type="Pfam" id="PF05920">
    <property type="entry name" value="Homeobox_KN"/>
    <property type="match status" value="1"/>
</dbReference>
<dbReference type="Pfam" id="PF00096">
    <property type="entry name" value="zf-C2H2"/>
    <property type="match status" value="2"/>
</dbReference>
<keyword evidence="5" id="KW-0862">Zinc</keyword>
<keyword evidence="6 10" id="KW-0238">DNA-binding</keyword>
<evidence type="ECO:0000313" key="14">
    <source>
        <dbReference type="EMBL" id="KIW69093.1"/>
    </source>
</evidence>
<dbReference type="CDD" id="cd00086">
    <property type="entry name" value="homeodomain"/>
    <property type="match status" value="1"/>
</dbReference>
<evidence type="ECO:0000256" key="6">
    <source>
        <dbReference type="ARBA" id="ARBA00023125"/>
    </source>
</evidence>
<dbReference type="GO" id="GO:0000785">
    <property type="term" value="C:chromatin"/>
    <property type="evidence" value="ECO:0007669"/>
    <property type="project" value="TreeGrafter"/>
</dbReference>
<evidence type="ECO:0000256" key="2">
    <source>
        <dbReference type="ARBA" id="ARBA00022723"/>
    </source>
</evidence>
<evidence type="ECO:0000256" key="3">
    <source>
        <dbReference type="ARBA" id="ARBA00022737"/>
    </source>
</evidence>
<dbReference type="EMBL" id="KN846958">
    <property type="protein sequence ID" value="KIW69093.1"/>
    <property type="molecule type" value="Genomic_DNA"/>
</dbReference>
<dbReference type="PROSITE" id="PS50071">
    <property type="entry name" value="HOMEOBOX_2"/>
    <property type="match status" value="1"/>
</dbReference>
<evidence type="ECO:0000256" key="11">
    <source>
        <dbReference type="SAM" id="MobiDB-lite"/>
    </source>
</evidence>
<evidence type="ECO:0000256" key="7">
    <source>
        <dbReference type="ARBA" id="ARBA00023155"/>
    </source>
</evidence>
<dbReference type="PANTHER" id="PTHR40626">
    <property type="entry name" value="MIP31509P"/>
    <property type="match status" value="1"/>
</dbReference>
<feature type="domain" description="C2H2-type" evidence="13">
    <location>
        <begin position="816"/>
        <end position="844"/>
    </location>
</feature>
<feature type="compositionally biased region" description="Basic and acidic residues" evidence="11">
    <location>
        <begin position="416"/>
        <end position="433"/>
    </location>
</feature>
<evidence type="ECO:0000256" key="1">
    <source>
        <dbReference type="ARBA" id="ARBA00004123"/>
    </source>
</evidence>
<dbReference type="InterPro" id="IPR008422">
    <property type="entry name" value="KN_HD"/>
</dbReference>
<proteinExistence type="predicted"/>
<evidence type="ECO:0000256" key="4">
    <source>
        <dbReference type="ARBA" id="ARBA00022771"/>
    </source>
</evidence>
<feature type="region of interest" description="Disordered" evidence="11">
    <location>
        <begin position="416"/>
        <end position="436"/>
    </location>
</feature>
<evidence type="ECO:0000256" key="10">
    <source>
        <dbReference type="PROSITE-ProRule" id="PRU00108"/>
    </source>
</evidence>
<evidence type="ECO:0000313" key="15">
    <source>
        <dbReference type="Proteomes" id="UP000054266"/>
    </source>
</evidence>
<keyword evidence="2" id="KW-0479">Metal-binding</keyword>
<dbReference type="Proteomes" id="UP000054266">
    <property type="component" value="Unassembled WGS sequence"/>
</dbReference>
<dbReference type="Gene3D" id="3.30.160.60">
    <property type="entry name" value="Classic Zinc Finger"/>
    <property type="match status" value="2"/>
</dbReference>
<dbReference type="SMART" id="SM00355">
    <property type="entry name" value="ZnF_C2H2"/>
    <property type="match status" value="4"/>
</dbReference>